<dbReference type="PATRIC" id="fig|571913.6.peg.1693"/>
<name>A0A0K1JGK9_9MICO</name>
<dbReference type="STRING" id="571913.VV02_08255"/>
<dbReference type="AlphaFoldDB" id="A0A0K1JGK9"/>
<organism evidence="6 7">
    <name type="scientific">Luteipulveratus mongoliensis</name>
    <dbReference type="NCBI Taxonomy" id="571913"/>
    <lineage>
        <taxon>Bacteria</taxon>
        <taxon>Bacillati</taxon>
        <taxon>Actinomycetota</taxon>
        <taxon>Actinomycetes</taxon>
        <taxon>Micrococcales</taxon>
        <taxon>Dermacoccaceae</taxon>
        <taxon>Luteipulveratus</taxon>
    </lineage>
</organism>
<proteinExistence type="inferred from homology"/>
<sequence length="275" mass="29351">MSALGGAVVTGAGQGLGREIALRLARRGYAVHVTDRDLRLAKETVDLAGERAWASALDVRDYEGCRTAAEQAVERAGRLDLWVNNAGILITGPMWDRPMDVWEQVLEVNAIGTLHGVGAALEQMRPTKRGHIVNIASLAGLSAVPGEAVYAASKHAVVGLSGSTLADLRRAGLKDIHISVICPDGMWTPMLYDRLEEDEAAMSFSGTLLQPSQVADLVERVVDKPRPITSAPSWRGGLARVGSASPAFALAALPAVHKMGRVQQRRLAKKLNRTG</sequence>
<protein>
    <submittedName>
        <fullName evidence="6">Short-chain dehydrogenase</fullName>
    </submittedName>
</protein>
<dbReference type="InterPro" id="IPR057326">
    <property type="entry name" value="KR_dom"/>
</dbReference>
<dbReference type="EMBL" id="CP011112">
    <property type="protein sequence ID" value="AKU15849.1"/>
    <property type="molecule type" value="Genomic_DNA"/>
</dbReference>
<dbReference type="SUPFAM" id="SSF51735">
    <property type="entry name" value="NAD(P)-binding Rossmann-fold domains"/>
    <property type="match status" value="1"/>
</dbReference>
<dbReference type="Pfam" id="PF00106">
    <property type="entry name" value="adh_short"/>
    <property type="match status" value="1"/>
</dbReference>
<dbReference type="PANTHER" id="PTHR43391:SF14">
    <property type="entry name" value="DEHYDROGENASE_REDUCTASE SDR FAMILY PROTEIN 7-LIKE"/>
    <property type="match status" value="1"/>
</dbReference>
<gene>
    <name evidence="6" type="ORF">VV02_08255</name>
</gene>
<dbReference type="KEGG" id="lmoi:VV02_08255"/>
<keyword evidence="7" id="KW-1185">Reference proteome</keyword>
<accession>A0A0K1JGK9</accession>
<keyword evidence="2" id="KW-0521">NADP</keyword>
<comment type="similarity">
    <text evidence="1 4">Belongs to the short-chain dehydrogenases/reductases (SDR) family.</text>
</comment>
<dbReference type="InterPro" id="IPR002347">
    <property type="entry name" value="SDR_fam"/>
</dbReference>
<dbReference type="SMART" id="SM00822">
    <property type="entry name" value="PKS_KR"/>
    <property type="match status" value="1"/>
</dbReference>
<dbReference type="PANTHER" id="PTHR43391">
    <property type="entry name" value="RETINOL DEHYDROGENASE-RELATED"/>
    <property type="match status" value="1"/>
</dbReference>
<dbReference type="Gene3D" id="3.40.50.720">
    <property type="entry name" value="NAD(P)-binding Rossmann-like Domain"/>
    <property type="match status" value="1"/>
</dbReference>
<dbReference type="PRINTS" id="PR00081">
    <property type="entry name" value="GDHRDH"/>
</dbReference>
<dbReference type="Proteomes" id="UP000066480">
    <property type="component" value="Chromosome"/>
</dbReference>
<evidence type="ECO:0000313" key="6">
    <source>
        <dbReference type="EMBL" id="AKU15849.1"/>
    </source>
</evidence>
<evidence type="ECO:0000256" key="3">
    <source>
        <dbReference type="ARBA" id="ARBA00023002"/>
    </source>
</evidence>
<evidence type="ECO:0000256" key="1">
    <source>
        <dbReference type="ARBA" id="ARBA00006484"/>
    </source>
</evidence>
<dbReference type="CDD" id="cd05233">
    <property type="entry name" value="SDR_c"/>
    <property type="match status" value="1"/>
</dbReference>
<dbReference type="GO" id="GO:0016491">
    <property type="term" value="F:oxidoreductase activity"/>
    <property type="evidence" value="ECO:0007669"/>
    <property type="project" value="UniProtKB-KW"/>
</dbReference>
<dbReference type="InterPro" id="IPR036291">
    <property type="entry name" value="NAD(P)-bd_dom_sf"/>
</dbReference>
<evidence type="ECO:0000256" key="2">
    <source>
        <dbReference type="ARBA" id="ARBA00022857"/>
    </source>
</evidence>
<dbReference type="RefSeq" id="WP_052590926.1">
    <property type="nucleotide sequence ID" value="NZ_CP011112.1"/>
</dbReference>
<evidence type="ECO:0000259" key="5">
    <source>
        <dbReference type="SMART" id="SM00822"/>
    </source>
</evidence>
<reference evidence="6 7" key="1">
    <citation type="submission" date="2015-03" db="EMBL/GenBank/DDBJ databases">
        <title>Luteipulveratus halotolerans sp. nov., a novel actinobacterium (Dermacoccaceae) from Sarawak, Malaysia.</title>
        <authorList>
            <person name="Juboi H."/>
            <person name="Basik A."/>
            <person name="Shamsul S.S."/>
            <person name="Arnold P."/>
            <person name="Schmitt E.K."/>
            <person name="Sanglier J.-J."/>
            <person name="Yeo T."/>
        </authorList>
    </citation>
    <scope>NUCLEOTIDE SEQUENCE [LARGE SCALE GENOMIC DNA]</scope>
    <source>
        <strain evidence="6 7">MN07-A0370</strain>
    </source>
</reference>
<evidence type="ECO:0000256" key="4">
    <source>
        <dbReference type="RuleBase" id="RU000363"/>
    </source>
</evidence>
<keyword evidence="3" id="KW-0560">Oxidoreductase</keyword>
<feature type="domain" description="Ketoreductase" evidence="5">
    <location>
        <begin position="5"/>
        <end position="190"/>
    </location>
</feature>
<dbReference type="OrthoDB" id="9792003at2"/>
<dbReference type="PRINTS" id="PR00080">
    <property type="entry name" value="SDRFAMILY"/>
</dbReference>
<evidence type="ECO:0000313" key="7">
    <source>
        <dbReference type="Proteomes" id="UP000066480"/>
    </source>
</evidence>